<reference evidence="8" key="2">
    <citation type="submission" date="2015-07" db="EMBL/GenBank/DDBJ databases">
        <title>MeaNS - Measles Nucleotide Surveillance Program.</title>
        <authorList>
            <person name="Tran T."/>
            <person name="Druce J."/>
        </authorList>
    </citation>
    <scope>NUCLEOTIDE SEQUENCE</scope>
    <source>
        <strain evidence="8">DSM 9887</strain>
    </source>
</reference>
<evidence type="ECO:0000256" key="3">
    <source>
        <dbReference type="ARBA" id="ARBA00022723"/>
    </source>
</evidence>
<reference evidence="7 10" key="3">
    <citation type="submission" date="2019-06" db="EMBL/GenBank/DDBJ databases">
        <title>Whole genome shotgun sequence of Brevibacillus reuszeri NBRC 15719.</title>
        <authorList>
            <person name="Hosoyama A."/>
            <person name="Uohara A."/>
            <person name="Ohji S."/>
            <person name="Ichikawa N."/>
        </authorList>
    </citation>
    <scope>NUCLEOTIDE SEQUENCE [LARGE SCALE GENOMIC DNA]</scope>
    <source>
        <strain evidence="7 10">NBRC 15719</strain>
    </source>
</reference>
<name>A0A0K9YRT8_9BACL</name>
<keyword evidence="10" id="KW-1185">Reference proteome</keyword>
<dbReference type="SFLD" id="SFLDS00029">
    <property type="entry name" value="Radical_SAM"/>
    <property type="match status" value="1"/>
</dbReference>
<dbReference type="EMBL" id="LGIQ01000009">
    <property type="protein sequence ID" value="KNB71342.1"/>
    <property type="molecule type" value="Genomic_DNA"/>
</dbReference>
<dbReference type="PANTHER" id="PTHR42836">
    <property type="entry name" value="7-CARBOXY-7-DEAZAGUANINE SYNTHASE"/>
    <property type="match status" value="1"/>
</dbReference>
<evidence type="ECO:0000313" key="8">
    <source>
        <dbReference type="EMBL" id="KNB71342.1"/>
    </source>
</evidence>
<dbReference type="Pfam" id="PF08756">
    <property type="entry name" value="YfkB"/>
    <property type="match status" value="1"/>
</dbReference>
<dbReference type="InterPro" id="IPR014866">
    <property type="entry name" value="YfkB"/>
</dbReference>
<dbReference type="AlphaFoldDB" id="A0A0K9YRT8"/>
<dbReference type="STRING" id="54915.ADS79_21300"/>
<dbReference type="GO" id="GO:0003824">
    <property type="term" value="F:catalytic activity"/>
    <property type="evidence" value="ECO:0007669"/>
    <property type="project" value="InterPro"/>
</dbReference>
<dbReference type="OrthoDB" id="2395634at2"/>
<keyword evidence="4" id="KW-0408">Iron</keyword>
<dbReference type="SUPFAM" id="SSF102114">
    <property type="entry name" value="Radical SAM enzymes"/>
    <property type="match status" value="1"/>
</dbReference>
<evidence type="ECO:0000256" key="5">
    <source>
        <dbReference type="ARBA" id="ARBA00023014"/>
    </source>
</evidence>
<dbReference type="InterPro" id="IPR058240">
    <property type="entry name" value="rSAM_sf"/>
</dbReference>
<protein>
    <recommendedName>
        <fullName evidence="6">Radical SAM core domain-containing protein</fullName>
    </recommendedName>
</protein>
<keyword evidence="3" id="KW-0479">Metal-binding</keyword>
<comment type="caution">
    <text evidence="8">The sequence shown here is derived from an EMBL/GenBank/DDBJ whole genome shotgun (WGS) entry which is preliminary data.</text>
</comment>
<dbReference type="EMBL" id="BJON01000002">
    <property type="protein sequence ID" value="GED66380.1"/>
    <property type="molecule type" value="Genomic_DNA"/>
</dbReference>
<reference evidence="9" key="1">
    <citation type="submission" date="2015-07" db="EMBL/GenBank/DDBJ databases">
        <title>Genome sequencing project for genomic taxonomy and phylogenomics of Bacillus-like bacteria.</title>
        <authorList>
            <person name="Liu B."/>
            <person name="Wang J."/>
            <person name="Zhu Y."/>
            <person name="Liu G."/>
            <person name="Chen Q."/>
            <person name="Chen Z."/>
            <person name="Lan J."/>
            <person name="Che J."/>
            <person name="Ge C."/>
            <person name="Shi H."/>
            <person name="Pan Z."/>
            <person name="Liu X."/>
        </authorList>
    </citation>
    <scope>NUCLEOTIDE SEQUENCE [LARGE SCALE GENOMIC DNA]</scope>
    <source>
        <strain evidence="9">DSM 9887</strain>
    </source>
</reference>
<dbReference type="Proteomes" id="UP000319578">
    <property type="component" value="Unassembled WGS sequence"/>
</dbReference>
<evidence type="ECO:0000313" key="7">
    <source>
        <dbReference type="EMBL" id="GED66380.1"/>
    </source>
</evidence>
<dbReference type="InterPro" id="IPR007197">
    <property type="entry name" value="rSAM"/>
</dbReference>
<keyword evidence="5" id="KW-0411">Iron-sulfur</keyword>
<dbReference type="InterPro" id="IPR031004">
    <property type="entry name" value="rSAM_YfkAB"/>
</dbReference>
<dbReference type="Proteomes" id="UP000036834">
    <property type="component" value="Unassembled WGS sequence"/>
</dbReference>
<gene>
    <name evidence="7" type="primary">yfkA</name>
    <name evidence="8" type="ORF">ADS79_21300</name>
    <name evidence="7" type="ORF">BRE01_00820</name>
</gene>
<evidence type="ECO:0000313" key="9">
    <source>
        <dbReference type="Proteomes" id="UP000036834"/>
    </source>
</evidence>
<dbReference type="PANTHER" id="PTHR42836:SF2">
    <property type="entry name" value="PROTEIN YFKA-RELATED"/>
    <property type="match status" value="1"/>
</dbReference>
<keyword evidence="1" id="KW-0004">4Fe-4S</keyword>
<evidence type="ECO:0000256" key="2">
    <source>
        <dbReference type="ARBA" id="ARBA00022691"/>
    </source>
</evidence>
<feature type="domain" description="Radical SAM core" evidence="6">
    <location>
        <begin position="25"/>
        <end position="254"/>
    </location>
</feature>
<evidence type="ECO:0000313" key="10">
    <source>
        <dbReference type="Proteomes" id="UP000319578"/>
    </source>
</evidence>
<dbReference type="GO" id="GO:0046872">
    <property type="term" value="F:metal ion binding"/>
    <property type="evidence" value="ECO:0007669"/>
    <property type="project" value="UniProtKB-KW"/>
</dbReference>
<evidence type="ECO:0000256" key="1">
    <source>
        <dbReference type="ARBA" id="ARBA00022485"/>
    </source>
</evidence>
<dbReference type="RefSeq" id="WP_049740375.1">
    <property type="nucleotide sequence ID" value="NZ_BJON01000002.1"/>
</dbReference>
<sequence>MIRMVPTTPLTPGHDPWEPLLGATPPAYKLTSVEFTVTNLCNLRCEHCAVGDTLRYKDAPALPVDLILRRLDAAKDLLTLSITGGEPMYSERTVKEVILPILQYATDRGLRTQINSNMSMPFSRYELILPYIDVMHISWNWSTPEEFHDIVYAKARQSVSSKQAETLFHGMMENTRKLAEAGVFVSAETMLNHRTWPKLEILHRQIQEMGSKRHEVHPMYASDFARDLDVLSLDELRSAIHRMLDVRNEELWMLFGTLPFFACSSEAADRELLHRLRSAKNVTTRNDPDGRNRLNINIFTGDVIVTDFGDVEPLGNIQTDPLQSMFTKWQGHALNQKINCFCPAVACAGPNLLVANTYYPQIDFTERKALV</sequence>
<dbReference type="Pfam" id="PF04055">
    <property type="entry name" value="Radical_SAM"/>
    <property type="match status" value="1"/>
</dbReference>
<keyword evidence="2" id="KW-0949">S-adenosyl-L-methionine</keyword>
<organism evidence="8 9">
    <name type="scientific">Brevibacillus reuszeri</name>
    <dbReference type="NCBI Taxonomy" id="54915"/>
    <lineage>
        <taxon>Bacteria</taxon>
        <taxon>Bacillati</taxon>
        <taxon>Bacillota</taxon>
        <taxon>Bacilli</taxon>
        <taxon>Bacillales</taxon>
        <taxon>Paenibacillaceae</taxon>
        <taxon>Brevibacillus</taxon>
    </lineage>
</organism>
<dbReference type="SFLD" id="SFLDG01097">
    <property type="entry name" value="Uncharacterised_Radical_SAM_Su"/>
    <property type="match status" value="1"/>
</dbReference>
<dbReference type="NCBIfam" id="TIGR04478">
    <property type="entry name" value="rSAM_YfkAB"/>
    <property type="match status" value="1"/>
</dbReference>
<dbReference type="Gene3D" id="3.20.20.70">
    <property type="entry name" value="Aldolase class I"/>
    <property type="match status" value="1"/>
</dbReference>
<dbReference type="PATRIC" id="fig|54915.3.peg.3392"/>
<evidence type="ECO:0000259" key="6">
    <source>
        <dbReference type="PROSITE" id="PS51918"/>
    </source>
</evidence>
<evidence type="ECO:0000256" key="4">
    <source>
        <dbReference type="ARBA" id="ARBA00023004"/>
    </source>
</evidence>
<accession>A0A0K9YRT8</accession>
<dbReference type="PROSITE" id="PS51918">
    <property type="entry name" value="RADICAL_SAM"/>
    <property type="match status" value="1"/>
</dbReference>
<dbReference type="GO" id="GO:0051539">
    <property type="term" value="F:4 iron, 4 sulfur cluster binding"/>
    <property type="evidence" value="ECO:0007669"/>
    <property type="project" value="UniProtKB-KW"/>
</dbReference>
<dbReference type="InterPro" id="IPR013785">
    <property type="entry name" value="Aldolase_TIM"/>
</dbReference>
<proteinExistence type="predicted"/>
<dbReference type="CDD" id="cd01335">
    <property type="entry name" value="Radical_SAM"/>
    <property type="match status" value="1"/>
</dbReference>